<name>A0A0D2GCE3_9BACT</name>
<accession>A0A0D2GCE3</accession>
<proteinExistence type="predicted"/>
<sequence>MYFLTTRLLFVQFSYNVNFRAQKNSFENEPSIFKITFILN</sequence>
<dbReference type="STRING" id="1429043.X474_18305"/>
<dbReference type="AlphaFoldDB" id="A0A0D2GCE3"/>
<dbReference type="EMBL" id="AZAC01000029">
    <property type="protein sequence ID" value="KIX12557.1"/>
    <property type="molecule type" value="Genomic_DNA"/>
</dbReference>
<dbReference type="InParanoid" id="A0A0D2GCE3"/>
<keyword evidence="2" id="KW-1185">Reference proteome</keyword>
<evidence type="ECO:0000313" key="2">
    <source>
        <dbReference type="Proteomes" id="UP000032233"/>
    </source>
</evidence>
<reference evidence="1 2" key="1">
    <citation type="submission" date="2013-11" db="EMBL/GenBank/DDBJ databases">
        <title>Metagenomic analysis of a methanogenic consortium involved in long chain n-alkane degradation.</title>
        <authorList>
            <person name="Davidova I.A."/>
            <person name="Callaghan A.V."/>
            <person name="Wawrik B."/>
            <person name="Pruitt S."/>
            <person name="Marks C."/>
            <person name="Duncan K.E."/>
            <person name="Suflita J.M."/>
        </authorList>
    </citation>
    <scope>NUCLEOTIDE SEQUENCE [LARGE SCALE GENOMIC DNA]</scope>
    <source>
        <strain evidence="1 2">SPR</strain>
    </source>
</reference>
<comment type="caution">
    <text evidence="1">The sequence shown here is derived from an EMBL/GenBank/DDBJ whole genome shotgun (WGS) entry which is preliminary data.</text>
</comment>
<dbReference type="Proteomes" id="UP000032233">
    <property type="component" value="Unassembled WGS sequence"/>
</dbReference>
<evidence type="ECO:0000313" key="1">
    <source>
        <dbReference type="EMBL" id="KIX12557.1"/>
    </source>
</evidence>
<protein>
    <submittedName>
        <fullName evidence="1">Uncharacterized protein</fullName>
    </submittedName>
</protein>
<organism evidence="1 2">
    <name type="scientific">Dethiosulfatarculus sandiegensis</name>
    <dbReference type="NCBI Taxonomy" id="1429043"/>
    <lineage>
        <taxon>Bacteria</taxon>
        <taxon>Pseudomonadati</taxon>
        <taxon>Thermodesulfobacteriota</taxon>
        <taxon>Desulfarculia</taxon>
        <taxon>Desulfarculales</taxon>
        <taxon>Desulfarculaceae</taxon>
        <taxon>Dethiosulfatarculus</taxon>
    </lineage>
</organism>
<gene>
    <name evidence="1" type="ORF">X474_18305</name>
</gene>